<dbReference type="AlphaFoldDB" id="A0A835Y1U5"/>
<organism evidence="1 2">
    <name type="scientific">Edaphochlamys debaryana</name>
    <dbReference type="NCBI Taxonomy" id="47281"/>
    <lineage>
        <taxon>Eukaryota</taxon>
        <taxon>Viridiplantae</taxon>
        <taxon>Chlorophyta</taxon>
        <taxon>core chlorophytes</taxon>
        <taxon>Chlorophyceae</taxon>
        <taxon>CS clade</taxon>
        <taxon>Chlamydomonadales</taxon>
        <taxon>Chlamydomonadales incertae sedis</taxon>
        <taxon>Edaphochlamys</taxon>
    </lineage>
</organism>
<protein>
    <submittedName>
        <fullName evidence="1">Uncharacterized protein</fullName>
    </submittedName>
</protein>
<evidence type="ECO:0000313" key="2">
    <source>
        <dbReference type="Proteomes" id="UP000612055"/>
    </source>
</evidence>
<keyword evidence="2" id="KW-1185">Reference proteome</keyword>
<comment type="caution">
    <text evidence="1">The sequence shown here is derived from an EMBL/GenBank/DDBJ whole genome shotgun (WGS) entry which is preliminary data.</text>
</comment>
<proteinExistence type="predicted"/>
<name>A0A835Y1U5_9CHLO</name>
<sequence>MLGESERELATLLAIPFICATPEACQRIRELVVLRGGSNRFRSSELQPLLQSLPGLASLAIPGLAPLRPMTTNPTEEDQQISSALASLHCLTSLQLQDWGWLRCIQPHIAAQLTCLQIGVPGESQWGPEDMGVQADFAEALLTAVPHMTNLQQLELGQQVRLLARHTCRLLLALPPSVRHTCISVVTYDHMGGAPRALVTCADGGALQCLTLTDTYGSVRHDPLDLASFLMDALPPGIQVPRLDLDLKITAERWDAHRAQEYSSAMLELLLRCDAVRLRALEATATQLEPTLEVARLFGVPEAVELSWDTHECVRVEVRRSPGGGGAGGGAGGGGAGAGVAGGGGAGGDGARAGVAGGDGAGSGGASAGGGGAGGAGAAPPPLTLSALLDKALTWMEEVLYDGDEYELILRGPAVAAAAATPAGVYGWVVQVCTEAGLARPPPGSEARVRSFRHLPTAGAVVLRCSSAVAERDAVMAAVTRALSVTAATGSGGAGVGGSAGSLAGPLAGAGCEVAPAGLMLHEALSQASEILQAAWDGGEAGGPGGGVGDMERLEWLLASVGSLQSLPRPVHYINGHAH</sequence>
<gene>
    <name evidence="1" type="ORF">HYH03_006935</name>
</gene>
<evidence type="ECO:0000313" key="1">
    <source>
        <dbReference type="EMBL" id="KAG2495002.1"/>
    </source>
</evidence>
<dbReference type="EMBL" id="JAEHOE010000027">
    <property type="protein sequence ID" value="KAG2495002.1"/>
    <property type="molecule type" value="Genomic_DNA"/>
</dbReference>
<accession>A0A835Y1U5</accession>
<reference evidence="1" key="1">
    <citation type="journal article" date="2020" name="bioRxiv">
        <title>Comparative genomics of Chlamydomonas.</title>
        <authorList>
            <person name="Craig R.J."/>
            <person name="Hasan A.R."/>
            <person name="Ness R.W."/>
            <person name="Keightley P.D."/>
        </authorList>
    </citation>
    <scope>NUCLEOTIDE SEQUENCE</scope>
    <source>
        <strain evidence="1">CCAP 11/70</strain>
    </source>
</reference>
<dbReference type="Proteomes" id="UP000612055">
    <property type="component" value="Unassembled WGS sequence"/>
</dbReference>